<proteinExistence type="predicted"/>
<name>A0ABV1I122_9FIRM</name>
<keyword evidence="2" id="KW-1185">Reference proteome</keyword>
<protein>
    <submittedName>
        <fullName evidence="1">Uncharacterized protein</fullName>
    </submittedName>
</protein>
<organism evidence="1 2">
    <name type="scientific">Hominiventricola aquisgranensis</name>
    <dbReference type="NCBI Taxonomy" id="3133164"/>
    <lineage>
        <taxon>Bacteria</taxon>
        <taxon>Bacillati</taxon>
        <taxon>Bacillota</taxon>
        <taxon>Clostridia</taxon>
        <taxon>Lachnospirales</taxon>
        <taxon>Lachnospiraceae</taxon>
        <taxon>Hominiventricola</taxon>
    </lineage>
</organism>
<gene>
    <name evidence="1" type="ORF">WMO62_06500</name>
</gene>
<reference evidence="1 2" key="1">
    <citation type="submission" date="2024-03" db="EMBL/GenBank/DDBJ databases">
        <title>Human intestinal bacterial collection.</title>
        <authorList>
            <person name="Pauvert C."/>
            <person name="Hitch T.C.A."/>
            <person name="Clavel T."/>
        </authorList>
    </citation>
    <scope>NUCLEOTIDE SEQUENCE [LARGE SCALE GENOMIC DNA]</scope>
    <source>
        <strain evidence="1 2">CLA-AA-H78B</strain>
    </source>
</reference>
<comment type="caution">
    <text evidence="1">The sequence shown here is derived from an EMBL/GenBank/DDBJ whole genome shotgun (WGS) entry which is preliminary data.</text>
</comment>
<dbReference type="EMBL" id="JBBMFC010000009">
    <property type="protein sequence ID" value="MEQ2578495.1"/>
    <property type="molecule type" value="Genomic_DNA"/>
</dbReference>
<sequence>MKNYVKMFLAGIFLATAFPFTMVLLLNGRQGIHKEKQLDPVDYQVLQQMLTEDLSWMSDDTLKLLAVLYRTEAFCVGESSAIEQLSLSELYGEPYGRIYQAIESTSGMAVTIDGEYRELPFHKLSVGHTRDGKLLGDSYDYVLSVECREDKEASDYVQICTLSMEEILRALGMDYTEMADKDIAGKDDADSADEQAKQQKITLGDFEFQRDSEGYVESVSLGDQTWTGEAFRSLLHFPSSCFWMKADGTTKTDKTGAGGNTGNRLTITIKGVGHGFGISLYTADRRIREGTPWQDIFSCFYKNAQCITIP</sequence>
<dbReference type="Proteomes" id="UP001470288">
    <property type="component" value="Unassembled WGS sequence"/>
</dbReference>
<dbReference type="RefSeq" id="WP_349144198.1">
    <property type="nucleotide sequence ID" value="NZ_JBBMFC010000009.1"/>
</dbReference>
<evidence type="ECO:0000313" key="1">
    <source>
        <dbReference type="EMBL" id="MEQ2578495.1"/>
    </source>
</evidence>
<accession>A0ABV1I122</accession>
<evidence type="ECO:0000313" key="2">
    <source>
        <dbReference type="Proteomes" id="UP001470288"/>
    </source>
</evidence>